<dbReference type="InterPro" id="IPR023603">
    <property type="entry name" value="Low_specificity_L-TA-like"/>
</dbReference>
<dbReference type="PIRSF" id="PIRSF017617">
    <property type="entry name" value="Thr_aldolase"/>
    <property type="match status" value="1"/>
</dbReference>
<dbReference type="Gene3D" id="3.90.1150.10">
    <property type="entry name" value="Aspartate Aminotransferase, domain 1"/>
    <property type="match status" value="1"/>
</dbReference>
<dbReference type="PANTHER" id="PTHR48097">
    <property type="entry name" value="L-THREONINE ALDOLASE-RELATED"/>
    <property type="match status" value="1"/>
</dbReference>
<dbReference type="FunFam" id="3.90.1150.10:FF:000041">
    <property type="entry name" value="Low-specificity L-threonine aldolase"/>
    <property type="match status" value="1"/>
</dbReference>
<comment type="similarity">
    <text evidence="2">Belongs to the threonine aldolase family.</text>
</comment>
<dbReference type="GO" id="GO:0005829">
    <property type="term" value="C:cytosol"/>
    <property type="evidence" value="ECO:0007669"/>
    <property type="project" value="TreeGrafter"/>
</dbReference>
<dbReference type="Gene3D" id="3.40.640.10">
    <property type="entry name" value="Type I PLP-dependent aspartate aminotransferase-like (Major domain)"/>
    <property type="match status" value="1"/>
</dbReference>
<dbReference type="InterPro" id="IPR015424">
    <property type="entry name" value="PyrdxlP-dep_Trfase"/>
</dbReference>
<evidence type="ECO:0000259" key="6">
    <source>
        <dbReference type="Pfam" id="PF01212"/>
    </source>
</evidence>
<evidence type="ECO:0000256" key="5">
    <source>
        <dbReference type="PIRSR" id="PIRSR017617-1"/>
    </source>
</evidence>
<evidence type="ECO:0000313" key="8">
    <source>
        <dbReference type="Proteomes" id="UP000315636"/>
    </source>
</evidence>
<keyword evidence="8" id="KW-1185">Reference proteome</keyword>
<dbReference type="Pfam" id="PF01212">
    <property type="entry name" value="Beta_elim_lyase"/>
    <property type="match status" value="1"/>
</dbReference>
<dbReference type="Proteomes" id="UP000315636">
    <property type="component" value="Unassembled WGS sequence"/>
</dbReference>
<evidence type="ECO:0000256" key="2">
    <source>
        <dbReference type="ARBA" id="ARBA00006966"/>
    </source>
</evidence>
<comment type="cofactor">
    <cofactor evidence="1">
        <name>pyridoxal 5'-phosphate</name>
        <dbReference type="ChEBI" id="CHEBI:597326"/>
    </cofactor>
</comment>
<accession>A0A521CVK9</accession>
<dbReference type="FunFam" id="3.40.640.10:FF:000030">
    <property type="entry name" value="Low-specificity L-threonine aldolase"/>
    <property type="match status" value="1"/>
</dbReference>
<gene>
    <name evidence="7" type="ORF">SAMN06264849_104238</name>
</gene>
<proteinExistence type="inferred from homology"/>
<sequence>MIELRSDTFTLPTDKMMESIQAVELGDNVYDEDPMTQRLEEEVARKLGKEAAILMPSGTMANLASILAHCPRGSKVIVGDESDIYIYEAAGASVCGGIMYEPVPTQLDGRLAISDMEKAFPIEPEDPQFALPSLICIENTHNRMGGRVLPLSYLQEVRTFAEMKGVSVHMDGARLFHASVALGIEASEIVSYADSVQFCLSKGLSAPIGSIVAGTKEFVQKVYRLRKMLGGGMRQTGIIAAPGLVAIQHMIDRLNDDHANALRLAKGLSEIPGIDIRVEDVETNIVFFRIDHPRHTWQTFVQAAREHGLHIGELGHGRIRAVTHSGVQTADIDQALLIIRKLMS</sequence>
<protein>
    <submittedName>
        <fullName evidence="7">L-threonine aldolase</fullName>
    </submittedName>
</protein>
<evidence type="ECO:0000256" key="3">
    <source>
        <dbReference type="ARBA" id="ARBA00022898"/>
    </source>
</evidence>
<dbReference type="NCBIfam" id="NF041359">
    <property type="entry name" value="GntG_guanitoxin"/>
    <property type="match status" value="1"/>
</dbReference>
<feature type="modified residue" description="N6-(pyridoxal phosphate)lysine" evidence="5">
    <location>
        <position position="202"/>
    </location>
</feature>
<dbReference type="InterPro" id="IPR015422">
    <property type="entry name" value="PyrdxlP-dep_Trfase_small"/>
</dbReference>
<dbReference type="AlphaFoldDB" id="A0A521CVK9"/>
<feature type="domain" description="Aromatic amino acid beta-eliminating lyase/threonine aldolase" evidence="6">
    <location>
        <begin position="3"/>
        <end position="289"/>
    </location>
</feature>
<dbReference type="InterPro" id="IPR015421">
    <property type="entry name" value="PyrdxlP-dep_Trfase_major"/>
</dbReference>
<organism evidence="7 8">
    <name type="scientific">Melghirimyces algeriensis</name>
    <dbReference type="NCBI Taxonomy" id="910412"/>
    <lineage>
        <taxon>Bacteria</taxon>
        <taxon>Bacillati</taxon>
        <taxon>Bacillota</taxon>
        <taxon>Bacilli</taxon>
        <taxon>Bacillales</taxon>
        <taxon>Thermoactinomycetaceae</taxon>
        <taxon>Melghirimyces</taxon>
    </lineage>
</organism>
<evidence type="ECO:0000313" key="7">
    <source>
        <dbReference type="EMBL" id="SMO63452.1"/>
    </source>
</evidence>
<dbReference type="SUPFAM" id="SSF53383">
    <property type="entry name" value="PLP-dependent transferases"/>
    <property type="match status" value="1"/>
</dbReference>
<dbReference type="EMBL" id="FXTI01000004">
    <property type="protein sequence ID" value="SMO63452.1"/>
    <property type="molecule type" value="Genomic_DNA"/>
</dbReference>
<dbReference type="GO" id="GO:0006567">
    <property type="term" value="P:L-threonine catabolic process"/>
    <property type="evidence" value="ECO:0007669"/>
    <property type="project" value="TreeGrafter"/>
</dbReference>
<evidence type="ECO:0000256" key="4">
    <source>
        <dbReference type="ARBA" id="ARBA00023239"/>
    </source>
</evidence>
<name>A0A521CVK9_9BACL</name>
<reference evidence="7 8" key="1">
    <citation type="submission" date="2017-05" db="EMBL/GenBank/DDBJ databases">
        <authorList>
            <person name="Varghese N."/>
            <person name="Submissions S."/>
        </authorList>
    </citation>
    <scope>NUCLEOTIDE SEQUENCE [LARGE SCALE GENOMIC DNA]</scope>
    <source>
        <strain evidence="7 8">DSM 45474</strain>
    </source>
</reference>
<keyword evidence="4" id="KW-0456">Lyase</keyword>
<dbReference type="InterPro" id="IPR001597">
    <property type="entry name" value="ArAA_b-elim_lyase/Thr_aldolase"/>
</dbReference>
<dbReference type="GO" id="GO:0008732">
    <property type="term" value="F:L-allo-threonine aldolase activity"/>
    <property type="evidence" value="ECO:0007669"/>
    <property type="project" value="TreeGrafter"/>
</dbReference>
<keyword evidence="3" id="KW-0663">Pyridoxal phosphate</keyword>
<dbReference type="PANTHER" id="PTHR48097:SF9">
    <property type="entry name" value="L-THREONINE ALDOLASE"/>
    <property type="match status" value="1"/>
</dbReference>
<dbReference type="GO" id="GO:0006545">
    <property type="term" value="P:glycine biosynthetic process"/>
    <property type="evidence" value="ECO:0007669"/>
    <property type="project" value="TreeGrafter"/>
</dbReference>
<evidence type="ECO:0000256" key="1">
    <source>
        <dbReference type="ARBA" id="ARBA00001933"/>
    </source>
</evidence>